<dbReference type="PROSITE" id="PS01224">
    <property type="entry name" value="ARGC"/>
    <property type="match status" value="1"/>
</dbReference>
<dbReference type="NCBIfam" id="TIGR01851">
    <property type="entry name" value="argC_other"/>
    <property type="match status" value="1"/>
</dbReference>
<dbReference type="GO" id="GO:0005737">
    <property type="term" value="C:cytoplasm"/>
    <property type="evidence" value="ECO:0007669"/>
    <property type="project" value="UniProtKB-SubCell"/>
</dbReference>
<dbReference type="GO" id="GO:0006526">
    <property type="term" value="P:L-arginine biosynthetic process"/>
    <property type="evidence" value="ECO:0007669"/>
    <property type="project" value="UniProtKB-UniRule"/>
</dbReference>
<reference evidence="9" key="2">
    <citation type="submission" date="2020-09" db="EMBL/GenBank/DDBJ databases">
        <authorList>
            <person name="Sun Q."/>
            <person name="Zhou Y."/>
        </authorList>
    </citation>
    <scope>NUCLEOTIDE SEQUENCE</scope>
    <source>
        <strain evidence="9">CGMCC 1.15725</strain>
    </source>
</reference>
<dbReference type="InterPro" id="IPR000534">
    <property type="entry name" value="Semialdehyde_DH_NAD-bd"/>
</dbReference>
<keyword evidence="2 6" id="KW-0055">Arginine biosynthesis</keyword>
<dbReference type="CDD" id="cd17896">
    <property type="entry name" value="AGPR_2_N"/>
    <property type="match status" value="1"/>
</dbReference>
<dbReference type="EMBL" id="BMJQ01000015">
    <property type="protein sequence ID" value="GGF37912.1"/>
    <property type="molecule type" value="Genomic_DNA"/>
</dbReference>
<dbReference type="Pfam" id="PF22698">
    <property type="entry name" value="Semialdhyde_dhC_1"/>
    <property type="match status" value="1"/>
</dbReference>
<feature type="domain" description="Semialdehyde dehydrogenase NAD-binding" evidence="8">
    <location>
        <begin position="6"/>
        <end position="107"/>
    </location>
</feature>
<evidence type="ECO:0000259" key="8">
    <source>
        <dbReference type="SMART" id="SM00859"/>
    </source>
</evidence>
<comment type="subcellular location">
    <subcellularLocation>
        <location evidence="6">Cytoplasm</location>
    </subcellularLocation>
</comment>
<dbReference type="InterPro" id="IPR036291">
    <property type="entry name" value="NAD(P)-bd_dom_sf"/>
</dbReference>
<comment type="pathway">
    <text evidence="6">Amino-acid biosynthesis; L-arginine biosynthesis; N(2)-acetyl-L-ornithine from L-glutamate: step 3/4.</text>
</comment>
<keyword evidence="4 6" id="KW-0521">NADP</keyword>
<dbReference type="RefSeq" id="WP_189050926.1">
    <property type="nucleotide sequence ID" value="NZ_BMJQ01000015.1"/>
</dbReference>
<dbReference type="PANTHER" id="PTHR32338:SF10">
    <property type="entry name" value="N-ACETYL-GAMMA-GLUTAMYL-PHOSPHATE REDUCTASE, CHLOROPLASTIC-RELATED"/>
    <property type="match status" value="1"/>
</dbReference>
<evidence type="ECO:0000313" key="10">
    <source>
        <dbReference type="Proteomes" id="UP000646365"/>
    </source>
</evidence>
<evidence type="ECO:0000256" key="2">
    <source>
        <dbReference type="ARBA" id="ARBA00022571"/>
    </source>
</evidence>
<dbReference type="GO" id="GO:0003942">
    <property type="term" value="F:N-acetyl-gamma-glutamyl-phosphate reductase activity"/>
    <property type="evidence" value="ECO:0007669"/>
    <property type="project" value="UniProtKB-UniRule"/>
</dbReference>
<keyword evidence="3 6" id="KW-0028">Amino-acid biosynthesis</keyword>
<comment type="function">
    <text evidence="6">Catalyzes the NADPH-dependent reduction of N-acetyl-5-glutamyl phosphate to yield N-acetyl-L-glutamate 5-semialdehyde.</text>
</comment>
<evidence type="ECO:0000256" key="3">
    <source>
        <dbReference type="ARBA" id="ARBA00022605"/>
    </source>
</evidence>
<comment type="catalytic activity">
    <reaction evidence="6">
        <text>N-acetyl-L-glutamate 5-semialdehyde + phosphate + NADP(+) = N-acetyl-L-glutamyl 5-phosphate + NADPH + H(+)</text>
        <dbReference type="Rhea" id="RHEA:21588"/>
        <dbReference type="ChEBI" id="CHEBI:15378"/>
        <dbReference type="ChEBI" id="CHEBI:29123"/>
        <dbReference type="ChEBI" id="CHEBI:43474"/>
        <dbReference type="ChEBI" id="CHEBI:57783"/>
        <dbReference type="ChEBI" id="CHEBI:57936"/>
        <dbReference type="ChEBI" id="CHEBI:58349"/>
        <dbReference type="EC" id="1.2.1.38"/>
    </reaction>
</comment>
<comment type="similarity">
    <text evidence="6">Belongs to the NAGSA dehydrogenase family. Type 2 subfamily.</text>
</comment>
<dbReference type="Gene3D" id="3.40.50.720">
    <property type="entry name" value="NAD(P)-binding Rossmann-like Domain"/>
    <property type="match status" value="1"/>
</dbReference>
<gene>
    <name evidence="6 9" type="primary">argC</name>
    <name evidence="9" type="ORF">GCM10011611_50390</name>
</gene>
<keyword evidence="10" id="KW-1185">Reference proteome</keyword>
<reference evidence="9" key="1">
    <citation type="journal article" date="2014" name="Int. J. Syst. Evol. Microbiol.">
        <title>Complete genome sequence of Corynebacterium casei LMG S-19264T (=DSM 44701T), isolated from a smear-ripened cheese.</title>
        <authorList>
            <consortium name="US DOE Joint Genome Institute (JGI-PGF)"/>
            <person name="Walter F."/>
            <person name="Albersmeier A."/>
            <person name="Kalinowski J."/>
            <person name="Ruckert C."/>
        </authorList>
    </citation>
    <scope>NUCLEOTIDE SEQUENCE</scope>
    <source>
        <strain evidence="9">CGMCC 1.15725</strain>
    </source>
</reference>
<evidence type="ECO:0000256" key="7">
    <source>
        <dbReference type="PROSITE-ProRule" id="PRU10010"/>
    </source>
</evidence>
<dbReference type="InterPro" id="IPR050085">
    <property type="entry name" value="AGPR"/>
</dbReference>
<dbReference type="SUPFAM" id="SSF51735">
    <property type="entry name" value="NAD(P)-binding Rossmann-fold domains"/>
    <property type="match status" value="1"/>
</dbReference>
<evidence type="ECO:0000256" key="4">
    <source>
        <dbReference type="ARBA" id="ARBA00022857"/>
    </source>
</evidence>
<accession>A0A8J3E643</accession>
<dbReference type="UniPathway" id="UPA00068">
    <property type="reaction ID" value="UER00108"/>
</dbReference>
<dbReference type="CDD" id="cd23935">
    <property type="entry name" value="AGPR_2_C"/>
    <property type="match status" value="1"/>
</dbReference>
<dbReference type="GO" id="GO:0051287">
    <property type="term" value="F:NAD binding"/>
    <property type="evidence" value="ECO:0007669"/>
    <property type="project" value="InterPro"/>
</dbReference>
<dbReference type="Pfam" id="PF01118">
    <property type="entry name" value="Semialdhyde_dh"/>
    <property type="match status" value="1"/>
</dbReference>
<dbReference type="InterPro" id="IPR023013">
    <property type="entry name" value="AGPR_AS"/>
</dbReference>
<dbReference type="HAMAP" id="MF_01110">
    <property type="entry name" value="ArgC_type2"/>
    <property type="match status" value="1"/>
</dbReference>
<name>A0A8J3E643_9PROT</name>
<keyword evidence="5 6" id="KW-0560">Oxidoreductase</keyword>
<evidence type="ECO:0000256" key="5">
    <source>
        <dbReference type="ARBA" id="ARBA00023002"/>
    </source>
</evidence>
<evidence type="ECO:0000313" key="9">
    <source>
        <dbReference type="EMBL" id="GGF37912.1"/>
    </source>
</evidence>
<dbReference type="SUPFAM" id="SSF55347">
    <property type="entry name" value="Glyceraldehyde-3-phosphate dehydrogenase-like, C-terminal domain"/>
    <property type="match status" value="1"/>
</dbReference>
<dbReference type="Gene3D" id="3.30.360.10">
    <property type="entry name" value="Dihydrodipicolinate Reductase, domain 2"/>
    <property type="match status" value="1"/>
</dbReference>
<dbReference type="AlphaFoldDB" id="A0A8J3E643"/>
<dbReference type="SMART" id="SM00859">
    <property type="entry name" value="Semialdhyde_dh"/>
    <property type="match status" value="1"/>
</dbReference>
<feature type="active site" evidence="6 7">
    <location>
        <position position="118"/>
    </location>
</feature>
<organism evidence="9 10">
    <name type="scientific">Aliidongia dinghuensis</name>
    <dbReference type="NCBI Taxonomy" id="1867774"/>
    <lineage>
        <taxon>Bacteria</taxon>
        <taxon>Pseudomonadati</taxon>
        <taxon>Pseudomonadota</taxon>
        <taxon>Alphaproteobacteria</taxon>
        <taxon>Rhodospirillales</taxon>
        <taxon>Dongiaceae</taxon>
        <taxon>Aliidongia</taxon>
    </lineage>
</organism>
<sequence>MTTRPTVFIDGEAGTTGLEIHRRLAGRTDIEIVSLPADSRKDPAARRRVLNEVDLAILCLPDDASREAAAMAEGGPTRLLDASTAFRTHPDWVYGFAELAPGHAERIAAAKRVSNPGCYPTGGIALLRPLVEAQVLGDDYPVSVHATSGYSGGGKKLIESYESNPPGEDASALRYYGLNLEHKHVPELQVHSRLAHRPIFLPSVGAWRQGMLVAIPLHLRALAKPVAGPDLHRILDDYYRGQRLVRVLPYVETSKGSLGHLDIEVLNGTDMLELFVFAHPGHGQATLVARLDNLGKGASGAAVQNMDLMLGLARA</sequence>
<keyword evidence="1 6" id="KW-0963">Cytoplasm</keyword>
<dbReference type="InterPro" id="IPR010136">
    <property type="entry name" value="AGPR_type-2"/>
</dbReference>
<dbReference type="Proteomes" id="UP000646365">
    <property type="component" value="Unassembled WGS sequence"/>
</dbReference>
<proteinExistence type="inferred from homology"/>
<protein>
    <recommendedName>
        <fullName evidence="6">N-acetyl-gamma-glutamyl-phosphate reductase</fullName>
        <shortName evidence="6">AGPR</shortName>
        <ecNumber evidence="6">1.2.1.38</ecNumber>
    </recommendedName>
    <alternativeName>
        <fullName evidence="6">N-acetyl-glutamate semialdehyde dehydrogenase</fullName>
        <shortName evidence="6">NAGSA dehydrogenase</shortName>
    </alternativeName>
</protein>
<comment type="caution">
    <text evidence="9">The sequence shown here is derived from an EMBL/GenBank/DDBJ whole genome shotgun (WGS) entry which is preliminary data.</text>
</comment>
<dbReference type="EC" id="1.2.1.38" evidence="6"/>
<evidence type="ECO:0000256" key="1">
    <source>
        <dbReference type="ARBA" id="ARBA00022490"/>
    </source>
</evidence>
<dbReference type="PANTHER" id="PTHR32338">
    <property type="entry name" value="N-ACETYL-GAMMA-GLUTAMYL-PHOSPHATE REDUCTASE, CHLOROPLASTIC-RELATED-RELATED"/>
    <property type="match status" value="1"/>
</dbReference>
<evidence type="ECO:0000256" key="6">
    <source>
        <dbReference type="HAMAP-Rule" id="MF_01110"/>
    </source>
</evidence>
<dbReference type="InterPro" id="IPR058924">
    <property type="entry name" value="AGPR_dimerisation_dom"/>
</dbReference>